<dbReference type="GO" id="GO:0008289">
    <property type="term" value="F:lipid binding"/>
    <property type="evidence" value="ECO:0007669"/>
    <property type="project" value="UniProtKB-KW"/>
</dbReference>
<keyword evidence="3" id="KW-0732">Signal</keyword>
<dbReference type="EMBL" id="BLXT01000976">
    <property type="protein sequence ID" value="GFN82206.1"/>
    <property type="molecule type" value="Genomic_DNA"/>
</dbReference>
<proteinExistence type="inferred from homology"/>
<dbReference type="PANTHER" id="PTHR10612:SF62">
    <property type="entry name" value="LIPOCALIN_CYTOSOLIC FATTY-ACID BINDING DOMAIN-CONTAINING PROTEIN"/>
    <property type="match status" value="1"/>
</dbReference>
<dbReference type="PIRSF" id="PIRSF036893">
    <property type="entry name" value="Lipocalin_ApoD"/>
    <property type="match status" value="1"/>
</dbReference>
<dbReference type="AlphaFoldDB" id="A0AAV3YJ44"/>
<dbReference type="Proteomes" id="UP000735302">
    <property type="component" value="Unassembled WGS sequence"/>
</dbReference>
<dbReference type="GO" id="GO:0005737">
    <property type="term" value="C:cytoplasm"/>
    <property type="evidence" value="ECO:0007669"/>
    <property type="project" value="TreeGrafter"/>
</dbReference>
<keyword evidence="2" id="KW-0446">Lipid-binding</keyword>
<dbReference type="SUPFAM" id="SSF50814">
    <property type="entry name" value="Lipocalins"/>
    <property type="match status" value="1"/>
</dbReference>
<dbReference type="InterPro" id="IPR012674">
    <property type="entry name" value="Calycin"/>
</dbReference>
<evidence type="ECO:0000259" key="4">
    <source>
        <dbReference type="Pfam" id="PF08212"/>
    </source>
</evidence>
<feature type="chain" id="PRO_5043116176" evidence="3">
    <location>
        <begin position="21"/>
        <end position="192"/>
    </location>
</feature>
<name>A0AAV3YJ44_9GAST</name>
<evidence type="ECO:0000256" key="1">
    <source>
        <dbReference type="ARBA" id="ARBA00006889"/>
    </source>
</evidence>
<dbReference type="Gene3D" id="2.40.128.20">
    <property type="match status" value="1"/>
</dbReference>
<comment type="caution">
    <text evidence="5">The sequence shown here is derived from an EMBL/GenBank/DDBJ whole genome shotgun (WGS) entry which is preliminary data.</text>
</comment>
<dbReference type="InterPro" id="IPR022271">
    <property type="entry name" value="Lipocalin_ApoD"/>
</dbReference>
<evidence type="ECO:0000256" key="3">
    <source>
        <dbReference type="PIRNR" id="PIRNR036893"/>
    </source>
</evidence>
<evidence type="ECO:0000256" key="2">
    <source>
        <dbReference type="ARBA" id="ARBA00023121"/>
    </source>
</evidence>
<organism evidence="5 6">
    <name type="scientific">Plakobranchus ocellatus</name>
    <dbReference type="NCBI Taxonomy" id="259542"/>
    <lineage>
        <taxon>Eukaryota</taxon>
        <taxon>Metazoa</taxon>
        <taxon>Spiralia</taxon>
        <taxon>Lophotrochozoa</taxon>
        <taxon>Mollusca</taxon>
        <taxon>Gastropoda</taxon>
        <taxon>Heterobranchia</taxon>
        <taxon>Euthyneura</taxon>
        <taxon>Panpulmonata</taxon>
        <taxon>Sacoglossa</taxon>
        <taxon>Placobranchoidea</taxon>
        <taxon>Plakobranchidae</taxon>
        <taxon>Plakobranchus</taxon>
    </lineage>
</organism>
<evidence type="ECO:0000313" key="6">
    <source>
        <dbReference type="Proteomes" id="UP000735302"/>
    </source>
</evidence>
<reference evidence="5 6" key="1">
    <citation type="journal article" date="2021" name="Elife">
        <title>Chloroplast acquisition without the gene transfer in kleptoplastic sea slugs, Plakobranchus ocellatus.</title>
        <authorList>
            <person name="Maeda T."/>
            <person name="Takahashi S."/>
            <person name="Yoshida T."/>
            <person name="Shimamura S."/>
            <person name="Takaki Y."/>
            <person name="Nagai Y."/>
            <person name="Toyoda A."/>
            <person name="Suzuki Y."/>
            <person name="Arimoto A."/>
            <person name="Ishii H."/>
            <person name="Satoh N."/>
            <person name="Nishiyama T."/>
            <person name="Hasebe M."/>
            <person name="Maruyama T."/>
            <person name="Minagawa J."/>
            <person name="Obokata J."/>
            <person name="Shigenobu S."/>
        </authorList>
    </citation>
    <scope>NUCLEOTIDE SEQUENCE [LARGE SCALE GENOMIC DNA]</scope>
</reference>
<comment type="similarity">
    <text evidence="1 3">Belongs to the calycin superfamily. Lipocalin family.</text>
</comment>
<dbReference type="InterPro" id="IPR000566">
    <property type="entry name" value="Lipocln_cytosolic_FA-bd_dom"/>
</dbReference>
<feature type="signal peptide" evidence="3">
    <location>
        <begin position="1"/>
        <end position="20"/>
    </location>
</feature>
<dbReference type="GO" id="GO:0000302">
    <property type="term" value="P:response to reactive oxygen species"/>
    <property type="evidence" value="ECO:0007669"/>
    <property type="project" value="TreeGrafter"/>
</dbReference>
<evidence type="ECO:0000313" key="5">
    <source>
        <dbReference type="EMBL" id="GFN82206.1"/>
    </source>
</evidence>
<gene>
    <name evidence="5" type="ORF">PoB_000871200</name>
</gene>
<dbReference type="PANTHER" id="PTHR10612">
    <property type="entry name" value="APOLIPOPROTEIN D"/>
    <property type="match status" value="1"/>
</dbReference>
<protein>
    <submittedName>
        <fullName evidence="5">Prostaglandin-h2 d-isomerase</fullName>
    </submittedName>
</protein>
<dbReference type="Pfam" id="PF08212">
    <property type="entry name" value="Lipocalin_2"/>
    <property type="match status" value="1"/>
</dbReference>
<feature type="domain" description="Lipocalin/cytosolic fatty-acid binding" evidence="4">
    <location>
        <begin position="37"/>
        <end position="184"/>
    </location>
</feature>
<keyword evidence="6" id="KW-1185">Reference proteome</keyword>
<accession>A0AAV3YJ44</accession>
<dbReference type="GO" id="GO:0006629">
    <property type="term" value="P:lipid metabolic process"/>
    <property type="evidence" value="ECO:0007669"/>
    <property type="project" value="TreeGrafter"/>
</dbReference>
<sequence>MTFTNLLPFLLILVYSEVVALVHRKCISPSPSSNFTLDGYYGLWFEVGKIQTFGGALLQRHCVCTTVQVAPKTNRTNGDCTAVNSCRKLKPQGQYLNATGYLENMNPPGKWKQWFFVFAPEADYTVIYLDKDFAVEYDCSDKLGMTNYCIHILARVPNPDPTKVQSLVEFAEGLGLNKSKLRYKETKQRGCW</sequence>